<feature type="compositionally biased region" description="Basic and acidic residues" evidence="1">
    <location>
        <begin position="11"/>
        <end position="21"/>
    </location>
</feature>
<feature type="transmembrane region" description="Helical" evidence="2">
    <location>
        <begin position="109"/>
        <end position="134"/>
    </location>
</feature>
<keyword evidence="2" id="KW-0472">Membrane</keyword>
<dbReference type="RefSeq" id="WP_156741759.1">
    <property type="nucleotide sequence ID" value="NZ_CACRYJ010000046.1"/>
</dbReference>
<dbReference type="Proteomes" id="UP000419743">
    <property type="component" value="Unassembled WGS sequence"/>
</dbReference>
<dbReference type="AlphaFoldDB" id="A0A7M4DLN3"/>
<comment type="caution">
    <text evidence="3">The sequence shown here is derived from an EMBL/GenBank/DDBJ whole genome shotgun (WGS) entry which is preliminary data.</text>
</comment>
<feature type="region of interest" description="Disordered" evidence="1">
    <location>
        <begin position="1"/>
        <end position="48"/>
    </location>
</feature>
<proteinExistence type="predicted"/>
<feature type="compositionally biased region" description="Pro residues" evidence="1">
    <location>
        <begin position="1"/>
        <end position="10"/>
    </location>
</feature>
<keyword evidence="4" id="KW-1185">Reference proteome</keyword>
<evidence type="ECO:0000256" key="1">
    <source>
        <dbReference type="SAM" id="MobiDB-lite"/>
    </source>
</evidence>
<keyword evidence="2" id="KW-0812">Transmembrane</keyword>
<organism evidence="3 4">
    <name type="scientific">Occultella aeris</name>
    <dbReference type="NCBI Taxonomy" id="2761496"/>
    <lineage>
        <taxon>Bacteria</taxon>
        <taxon>Bacillati</taxon>
        <taxon>Actinomycetota</taxon>
        <taxon>Actinomycetes</taxon>
        <taxon>Micrococcales</taxon>
        <taxon>Ruaniaceae</taxon>
        <taxon>Occultella</taxon>
    </lineage>
</organism>
<protein>
    <submittedName>
        <fullName evidence="3">Uncharacterized protein</fullName>
    </submittedName>
</protein>
<evidence type="ECO:0000313" key="3">
    <source>
        <dbReference type="EMBL" id="VZO38205.1"/>
    </source>
</evidence>
<gene>
    <name evidence="3" type="ORF">HALOF300_03050</name>
</gene>
<reference evidence="3 4" key="1">
    <citation type="submission" date="2019-11" db="EMBL/GenBank/DDBJ databases">
        <authorList>
            <person name="Criscuolo A."/>
        </authorList>
    </citation>
    <scope>NUCLEOTIDE SEQUENCE [LARGE SCALE GENOMIC DNA]</scope>
    <source>
        <strain evidence="3">CIP111667</strain>
    </source>
</reference>
<keyword evidence="2" id="KW-1133">Transmembrane helix</keyword>
<sequence length="175" mass="18529">MSNPYAPPDPSRPKPDPDRHSARPPGLPSAARIGTDRGAEPPRPAPTPEQLIEISRSVMFFGLLLLAAVLTSGLPIPWQVAAPVFAAGAIVVGLRTLGRIRRAGVRGMISVFLTGGMVLSALMLFSSVTLLSLWPAQVERQQCLDSALTIAAQDRCEQQFSEAVAERYGTDGSGG</sequence>
<evidence type="ECO:0000256" key="2">
    <source>
        <dbReference type="SAM" id="Phobius"/>
    </source>
</evidence>
<accession>A0A7M4DLN3</accession>
<feature type="transmembrane region" description="Helical" evidence="2">
    <location>
        <begin position="80"/>
        <end position="97"/>
    </location>
</feature>
<evidence type="ECO:0000313" key="4">
    <source>
        <dbReference type="Proteomes" id="UP000419743"/>
    </source>
</evidence>
<name>A0A7M4DLN3_9MICO</name>
<dbReference type="EMBL" id="CACRYJ010000046">
    <property type="protein sequence ID" value="VZO38205.1"/>
    <property type="molecule type" value="Genomic_DNA"/>
</dbReference>